<dbReference type="GO" id="GO:0046872">
    <property type="term" value="F:metal ion binding"/>
    <property type="evidence" value="ECO:0007669"/>
    <property type="project" value="UniProtKB-KW"/>
</dbReference>
<comment type="caution">
    <text evidence="10">The sequence shown here is derived from an EMBL/GenBank/DDBJ whole genome shotgun (WGS) entry which is preliminary data.</text>
</comment>
<accession>A0AAW2LM45</accession>
<dbReference type="InterPro" id="IPR045249">
    <property type="entry name" value="HARBI1-like"/>
</dbReference>
<organism evidence="10">
    <name type="scientific">Sesamum radiatum</name>
    <name type="common">Black benniseed</name>
    <dbReference type="NCBI Taxonomy" id="300843"/>
    <lineage>
        <taxon>Eukaryota</taxon>
        <taxon>Viridiplantae</taxon>
        <taxon>Streptophyta</taxon>
        <taxon>Embryophyta</taxon>
        <taxon>Tracheophyta</taxon>
        <taxon>Spermatophyta</taxon>
        <taxon>Magnoliopsida</taxon>
        <taxon>eudicotyledons</taxon>
        <taxon>Gunneridae</taxon>
        <taxon>Pentapetalae</taxon>
        <taxon>asterids</taxon>
        <taxon>lamiids</taxon>
        <taxon>Lamiales</taxon>
        <taxon>Pedaliaceae</taxon>
        <taxon>Sesamum</taxon>
    </lineage>
</organism>
<comment type="subcellular location">
    <subcellularLocation>
        <location evidence="2">Nucleus</location>
    </subcellularLocation>
</comment>
<evidence type="ECO:0000256" key="2">
    <source>
        <dbReference type="ARBA" id="ARBA00004123"/>
    </source>
</evidence>
<evidence type="ECO:0000259" key="8">
    <source>
        <dbReference type="Pfam" id="PF13359"/>
    </source>
</evidence>
<evidence type="ECO:0000256" key="6">
    <source>
        <dbReference type="ARBA" id="ARBA00022801"/>
    </source>
</evidence>
<dbReference type="AlphaFoldDB" id="A0AAW2LM45"/>
<feature type="domain" description="DUF8040" evidence="9">
    <location>
        <begin position="11"/>
        <end position="93"/>
    </location>
</feature>
<dbReference type="GO" id="GO:0004518">
    <property type="term" value="F:nuclease activity"/>
    <property type="evidence" value="ECO:0007669"/>
    <property type="project" value="UniProtKB-KW"/>
</dbReference>
<evidence type="ECO:0000259" key="9">
    <source>
        <dbReference type="Pfam" id="PF26138"/>
    </source>
</evidence>
<dbReference type="EMBL" id="JACGWJ010000024">
    <property type="protein sequence ID" value="KAL0319792.1"/>
    <property type="molecule type" value="Genomic_DNA"/>
</dbReference>
<dbReference type="PANTHER" id="PTHR22930">
    <property type="match status" value="1"/>
</dbReference>
<gene>
    <name evidence="10" type="ORF">Sradi_5240700</name>
</gene>
<evidence type="ECO:0008006" key="11">
    <source>
        <dbReference type="Google" id="ProtNLM"/>
    </source>
</evidence>
<dbReference type="InterPro" id="IPR058353">
    <property type="entry name" value="DUF8040"/>
</dbReference>
<evidence type="ECO:0000256" key="7">
    <source>
        <dbReference type="ARBA" id="ARBA00023242"/>
    </source>
</evidence>
<dbReference type="InterPro" id="IPR027806">
    <property type="entry name" value="HARBI1_dom"/>
</dbReference>
<dbReference type="GO" id="GO:0016787">
    <property type="term" value="F:hydrolase activity"/>
    <property type="evidence" value="ECO:0007669"/>
    <property type="project" value="UniProtKB-KW"/>
</dbReference>
<feature type="domain" description="DDE Tnp4" evidence="8">
    <location>
        <begin position="164"/>
        <end position="278"/>
    </location>
</feature>
<sequence>MLSRIPEQVKHLHDIIDVTDVKCIDNLRMTRNAFGRLCQMLEFSGGLRATRHVKIMEQVAIFLSIIADHKKNCVVKHAFVRSGHTISKHINYIPRRIRAVQHLYKKDVRTLGGAGSRYISLFIFSDETYFHMPYISSSKPNNPYILHYDILYCIAVIQGCLGALDGTHVDIHVPEDDKARHRSRKGKKSINMLGVCNTDETFTYVLSGWEGSAADSWVLRHAITKPHGLKVPIGYYYQCDNGYSIPHTVSWSLLSFTRLGSRSGEPQKREELFNLRYSSAP</sequence>
<dbReference type="GO" id="GO:0005634">
    <property type="term" value="C:nucleus"/>
    <property type="evidence" value="ECO:0007669"/>
    <property type="project" value="UniProtKB-SubCell"/>
</dbReference>
<name>A0AAW2LM45_SESRA</name>
<reference evidence="10" key="2">
    <citation type="journal article" date="2024" name="Plant">
        <title>Genomic evolution and insights into agronomic trait innovations of Sesamum species.</title>
        <authorList>
            <person name="Miao H."/>
            <person name="Wang L."/>
            <person name="Qu L."/>
            <person name="Liu H."/>
            <person name="Sun Y."/>
            <person name="Le M."/>
            <person name="Wang Q."/>
            <person name="Wei S."/>
            <person name="Zheng Y."/>
            <person name="Lin W."/>
            <person name="Duan Y."/>
            <person name="Cao H."/>
            <person name="Xiong S."/>
            <person name="Wang X."/>
            <person name="Wei L."/>
            <person name="Li C."/>
            <person name="Ma Q."/>
            <person name="Ju M."/>
            <person name="Zhao R."/>
            <person name="Li G."/>
            <person name="Mu C."/>
            <person name="Tian Q."/>
            <person name="Mei H."/>
            <person name="Zhang T."/>
            <person name="Gao T."/>
            <person name="Zhang H."/>
        </authorList>
    </citation>
    <scope>NUCLEOTIDE SEQUENCE</scope>
    <source>
        <strain evidence="10">G02</strain>
    </source>
</reference>
<keyword evidence="5" id="KW-0479">Metal-binding</keyword>
<dbReference type="PANTHER" id="PTHR22930:SF281">
    <property type="entry name" value="NUCLEASE"/>
    <property type="match status" value="1"/>
</dbReference>
<dbReference type="Pfam" id="PF13359">
    <property type="entry name" value="DDE_Tnp_4"/>
    <property type="match status" value="1"/>
</dbReference>
<evidence type="ECO:0000256" key="4">
    <source>
        <dbReference type="ARBA" id="ARBA00022722"/>
    </source>
</evidence>
<evidence type="ECO:0000313" key="10">
    <source>
        <dbReference type="EMBL" id="KAL0319792.1"/>
    </source>
</evidence>
<comment type="cofactor">
    <cofactor evidence="1">
        <name>a divalent metal cation</name>
        <dbReference type="ChEBI" id="CHEBI:60240"/>
    </cofactor>
</comment>
<comment type="similarity">
    <text evidence="3">Belongs to the HARBI1 family.</text>
</comment>
<keyword evidence="7" id="KW-0539">Nucleus</keyword>
<protein>
    <recommendedName>
        <fullName evidence="11">DDE Tnp4 domain-containing protein</fullName>
    </recommendedName>
</protein>
<evidence type="ECO:0000256" key="5">
    <source>
        <dbReference type="ARBA" id="ARBA00022723"/>
    </source>
</evidence>
<reference evidence="10" key="1">
    <citation type="submission" date="2020-06" db="EMBL/GenBank/DDBJ databases">
        <authorList>
            <person name="Li T."/>
            <person name="Hu X."/>
            <person name="Zhang T."/>
            <person name="Song X."/>
            <person name="Zhang H."/>
            <person name="Dai N."/>
            <person name="Sheng W."/>
            <person name="Hou X."/>
            <person name="Wei L."/>
        </authorList>
    </citation>
    <scope>NUCLEOTIDE SEQUENCE</scope>
    <source>
        <strain evidence="10">G02</strain>
        <tissue evidence="10">Leaf</tissue>
    </source>
</reference>
<keyword evidence="4" id="KW-0540">Nuclease</keyword>
<dbReference type="Pfam" id="PF26138">
    <property type="entry name" value="DUF8040"/>
    <property type="match status" value="1"/>
</dbReference>
<evidence type="ECO:0000256" key="3">
    <source>
        <dbReference type="ARBA" id="ARBA00006958"/>
    </source>
</evidence>
<keyword evidence="6" id="KW-0378">Hydrolase</keyword>
<proteinExistence type="inferred from homology"/>
<evidence type="ECO:0000256" key="1">
    <source>
        <dbReference type="ARBA" id="ARBA00001968"/>
    </source>
</evidence>